<comment type="subcellular location">
    <subcellularLocation>
        <location evidence="1">Nucleus</location>
    </subcellularLocation>
</comment>
<reference evidence="12 13" key="1">
    <citation type="submission" date="2012-04" db="EMBL/GenBank/DDBJ databases">
        <title>The Genome Sequence of Saprolegnia declina VS20.</title>
        <authorList>
            <consortium name="The Broad Institute Genome Sequencing Platform"/>
            <person name="Russ C."/>
            <person name="Nusbaum C."/>
            <person name="Tyler B."/>
            <person name="van West P."/>
            <person name="Dieguez-Uribeondo J."/>
            <person name="de Bruijn I."/>
            <person name="Tripathy S."/>
            <person name="Jiang R."/>
            <person name="Young S.K."/>
            <person name="Zeng Q."/>
            <person name="Gargeya S."/>
            <person name="Fitzgerald M."/>
            <person name="Haas B."/>
            <person name="Abouelleil A."/>
            <person name="Alvarado L."/>
            <person name="Arachchi H.M."/>
            <person name="Berlin A."/>
            <person name="Chapman S.B."/>
            <person name="Goldberg J."/>
            <person name="Griggs A."/>
            <person name="Gujja S."/>
            <person name="Hansen M."/>
            <person name="Howarth C."/>
            <person name="Imamovic A."/>
            <person name="Larimer J."/>
            <person name="McCowen C."/>
            <person name="Montmayeur A."/>
            <person name="Murphy C."/>
            <person name="Neiman D."/>
            <person name="Pearson M."/>
            <person name="Priest M."/>
            <person name="Roberts A."/>
            <person name="Saif S."/>
            <person name="Shea T."/>
            <person name="Sisk P."/>
            <person name="Sykes S."/>
            <person name="Wortman J."/>
            <person name="Nusbaum C."/>
            <person name="Birren B."/>
        </authorList>
    </citation>
    <scope>NUCLEOTIDE SEQUENCE [LARGE SCALE GENOMIC DNA]</scope>
    <source>
        <strain evidence="12 13">VS20</strain>
    </source>
</reference>
<dbReference type="GeneID" id="19943305"/>
<dbReference type="InterPro" id="IPR007021">
    <property type="entry name" value="DUF659"/>
</dbReference>
<dbReference type="Pfam" id="PF02892">
    <property type="entry name" value="zf-BED"/>
    <property type="match status" value="1"/>
</dbReference>
<dbReference type="EMBL" id="JH767137">
    <property type="protein sequence ID" value="EQC39922.1"/>
    <property type="molecule type" value="Genomic_DNA"/>
</dbReference>
<dbReference type="Pfam" id="PF04937">
    <property type="entry name" value="DUF659"/>
    <property type="match status" value="1"/>
</dbReference>
<dbReference type="InterPro" id="IPR052035">
    <property type="entry name" value="ZnF_BED_domain_contain"/>
</dbReference>
<dbReference type="GO" id="GO:0046983">
    <property type="term" value="F:protein dimerization activity"/>
    <property type="evidence" value="ECO:0007669"/>
    <property type="project" value="InterPro"/>
</dbReference>
<evidence type="ECO:0000256" key="1">
    <source>
        <dbReference type="ARBA" id="ARBA00004123"/>
    </source>
</evidence>
<protein>
    <recommendedName>
        <fullName evidence="11">BED-type domain-containing protein</fullName>
    </recommendedName>
</protein>
<keyword evidence="13" id="KW-1185">Reference proteome</keyword>
<evidence type="ECO:0000256" key="4">
    <source>
        <dbReference type="ARBA" id="ARBA00022833"/>
    </source>
</evidence>
<dbReference type="PANTHER" id="PTHR46481">
    <property type="entry name" value="ZINC FINGER BED DOMAIN-CONTAINING PROTEIN 4"/>
    <property type="match status" value="1"/>
</dbReference>
<keyword evidence="4" id="KW-0862">Zinc</keyword>
<keyword evidence="3 9" id="KW-0863">Zinc-finger</keyword>
<evidence type="ECO:0000256" key="2">
    <source>
        <dbReference type="ARBA" id="ARBA00022723"/>
    </source>
</evidence>
<dbReference type="Pfam" id="PF05699">
    <property type="entry name" value="Dimer_Tnp_hAT"/>
    <property type="match status" value="1"/>
</dbReference>
<evidence type="ECO:0000256" key="7">
    <source>
        <dbReference type="ARBA" id="ARBA00023163"/>
    </source>
</evidence>
<keyword evidence="6" id="KW-0238">DNA-binding</keyword>
<dbReference type="GO" id="GO:0008270">
    <property type="term" value="F:zinc ion binding"/>
    <property type="evidence" value="ECO:0007669"/>
    <property type="project" value="UniProtKB-KW"/>
</dbReference>
<feature type="domain" description="BED-type" evidence="11">
    <location>
        <begin position="3"/>
        <end position="52"/>
    </location>
</feature>
<evidence type="ECO:0000256" key="8">
    <source>
        <dbReference type="ARBA" id="ARBA00023242"/>
    </source>
</evidence>
<dbReference type="GO" id="GO:0003677">
    <property type="term" value="F:DNA binding"/>
    <property type="evidence" value="ECO:0007669"/>
    <property type="project" value="UniProtKB-KW"/>
</dbReference>
<dbReference type="PANTHER" id="PTHR46481:SF10">
    <property type="entry name" value="ZINC FINGER BED DOMAIN-CONTAINING PROTEIN 39"/>
    <property type="match status" value="1"/>
</dbReference>
<dbReference type="eggNOG" id="ENOG502QRSI">
    <property type="taxonomic scope" value="Eukaryota"/>
</dbReference>
<keyword evidence="8" id="KW-0539">Nucleus</keyword>
<dbReference type="InterPro" id="IPR012337">
    <property type="entry name" value="RNaseH-like_sf"/>
</dbReference>
<proteinExistence type="predicted"/>
<feature type="region of interest" description="Disordered" evidence="10">
    <location>
        <begin position="103"/>
        <end position="126"/>
    </location>
</feature>
<evidence type="ECO:0000256" key="10">
    <source>
        <dbReference type="SAM" id="MobiDB-lite"/>
    </source>
</evidence>
<evidence type="ECO:0000256" key="5">
    <source>
        <dbReference type="ARBA" id="ARBA00023015"/>
    </source>
</evidence>
<dbReference type="RefSeq" id="XP_008606396.1">
    <property type="nucleotide sequence ID" value="XM_008608174.1"/>
</dbReference>
<gene>
    <name evidence="12" type="ORF">SDRG_02578</name>
</gene>
<dbReference type="STRING" id="1156394.T0SAR6"/>
<evidence type="ECO:0000256" key="3">
    <source>
        <dbReference type="ARBA" id="ARBA00022771"/>
    </source>
</evidence>
<organism evidence="12 13">
    <name type="scientific">Saprolegnia diclina (strain VS20)</name>
    <dbReference type="NCBI Taxonomy" id="1156394"/>
    <lineage>
        <taxon>Eukaryota</taxon>
        <taxon>Sar</taxon>
        <taxon>Stramenopiles</taxon>
        <taxon>Oomycota</taxon>
        <taxon>Saprolegniomycetes</taxon>
        <taxon>Saprolegniales</taxon>
        <taxon>Saprolegniaceae</taxon>
        <taxon>Saprolegnia</taxon>
    </lineage>
</organism>
<evidence type="ECO:0000256" key="9">
    <source>
        <dbReference type="PROSITE-ProRule" id="PRU00027"/>
    </source>
</evidence>
<dbReference type="SUPFAM" id="SSF53098">
    <property type="entry name" value="Ribonuclease H-like"/>
    <property type="match status" value="1"/>
</dbReference>
<dbReference type="OrthoDB" id="4951847at2759"/>
<dbReference type="InterPro" id="IPR008906">
    <property type="entry name" value="HATC_C_dom"/>
</dbReference>
<keyword evidence="2" id="KW-0479">Metal-binding</keyword>
<dbReference type="OMA" id="HPAMYTA"/>
<keyword evidence="5" id="KW-0805">Transcription regulation</keyword>
<keyword evidence="7" id="KW-0804">Transcription</keyword>
<dbReference type="Proteomes" id="UP000030762">
    <property type="component" value="Unassembled WGS sequence"/>
</dbReference>
<dbReference type="GO" id="GO:0005634">
    <property type="term" value="C:nucleus"/>
    <property type="evidence" value="ECO:0007669"/>
    <property type="project" value="UniProtKB-SubCell"/>
</dbReference>
<dbReference type="PROSITE" id="PS50808">
    <property type="entry name" value="ZF_BED"/>
    <property type="match status" value="1"/>
</dbReference>
<accession>T0SAR6</accession>
<evidence type="ECO:0000256" key="6">
    <source>
        <dbReference type="ARBA" id="ARBA00023125"/>
    </source>
</evidence>
<dbReference type="AlphaFoldDB" id="T0SAR6"/>
<evidence type="ECO:0000259" key="11">
    <source>
        <dbReference type="PROSITE" id="PS50808"/>
    </source>
</evidence>
<dbReference type="InParanoid" id="T0SAR6"/>
<evidence type="ECO:0000313" key="12">
    <source>
        <dbReference type="EMBL" id="EQC39922.1"/>
    </source>
</evidence>
<name>T0SAR6_SAPDV</name>
<dbReference type="VEuPathDB" id="FungiDB:SDRG_02578"/>
<dbReference type="InterPro" id="IPR003656">
    <property type="entry name" value="Znf_BED"/>
</dbReference>
<evidence type="ECO:0000313" key="13">
    <source>
        <dbReference type="Proteomes" id="UP000030762"/>
    </source>
</evidence>
<sequence length="609" mass="67351">MPRPASNVWIHFRRDEVGKRAICKYCHHNMVSLVTRMRHHLAKRCTDVPPSIRADIISGEEALGAAKQASAMGLHAADALSLHNAQFANMTTQYKPAMMKRDAPPALSDAKNKKPRKALPPASNPALERHDMQSYLAKAIFGAGLPVSVIDHPCFTGLMKRMYPLYQSPGNAVLTTTLLDNEFHAMSSQVRADVAETAFLCLGVESWSFASNRSVISYSVHSPNPAVYAIENTREAPHVPMMLLEHMEATINAIGIEKVATIVADTSVNMKQACDMLHAKFTHLTILPSCAHAMEALVAEVLSLPTFQPLLRVCTTVATFITSNHVPRASFTRVASDMHLDSFGLVTAGADPASLLACVYSIEKHRHIFEMLLGEDLGALDGLEETVKEKLLTLSWWAQLAQFKGLLSPFVDVLAVFDDDYPSLSTFYHAFTLLWTHLQTHPSVPLDVTRVVNKHWHAMRHPAMYTAYLLDPRFPPSSLGNDETNEAFAFLKQLSSPAMFSSLISELTRYTGRVGVFADDAVWASAKECSPLHWWKGFIGSSCPNLQAIAIRVLCFPATSGITHEKRVVLDRIHMQNRHLMNEEQACKAAFVYLNSNVGARPVGDTIFL</sequence>